<sequence length="35" mass="4036">AIDSNINRKIDAGRHRINLKKGKSRMFRLPMTILA</sequence>
<reference evidence="1" key="1">
    <citation type="journal article" date="2014" name="Front. Microbiol.">
        <title>High frequency of phylogenetically diverse reductive dehalogenase-homologous genes in deep subseafloor sedimentary metagenomes.</title>
        <authorList>
            <person name="Kawai M."/>
            <person name="Futagami T."/>
            <person name="Toyoda A."/>
            <person name="Takaki Y."/>
            <person name="Nishi S."/>
            <person name="Hori S."/>
            <person name="Arai W."/>
            <person name="Tsubouchi T."/>
            <person name="Morono Y."/>
            <person name="Uchiyama I."/>
            <person name="Ito T."/>
            <person name="Fujiyama A."/>
            <person name="Inagaki F."/>
            <person name="Takami H."/>
        </authorList>
    </citation>
    <scope>NUCLEOTIDE SEQUENCE</scope>
    <source>
        <strain evidence="1">Expedition CK06-06</strain>
    </source>
</reference>
<feature type="non-terminal residue" evidence="1">
    <location>
        <position position="1"/>
    </location>
</feature>
<proteinExistence type="predicted"/>
<protein>
    <submittedName>
        <fullName evidence="1">Uncharacterized protein</fullName>
    </submittedName>
</protein>
<accession>X1GQE6</accession>
<dbReference type="EMBL" id="BARU01017431">
    <property type="protein sequence ID" value="GAH60101.1"/>
    <property type="molecule type" value="Genomic_DNA"/>
</dbReference>
<gene>
    <name evidence="1" type="ORF">S03H2_28923</name>
</gene>
<organism evidence="1">
    <name type="scientific">marine sediment metagenome</name>
    <dbReference type="NCBI Taxonomy" id="412755"/>
    <lineage>
        <taxon>unclassified sequences</taxon>
        <taxon>metagenomes</taxon>
        <taxon>ecological metagenomes</taxon>
    </lineage>
</organism>
<evidence type="ECO:0000313" key="1">
    <source>
        <dbReference type="EMBL" id="GAH60101.1"/>
    </source>
</evidence>
<name>X1GQE6_9ZZZZ</name>
<dbReference type="AlphaFoldDB" id="X1GQE6"/>
<comment type="caution">
    <text evidence="1">The sequence shown here is derived from an EMBL/GenBank/DDBJ whole genome shotgun (WGS) entry which is preliminary data.</text>
</comment>